<protein>
    <submittedName>
        <fullName evidence="3">Uncharacterized protein</fullName>
    </submittedName>
</protein>
<accession>A0A507FK51</accession>
<gene>
    <name evidence="3" type="ORF">CcCBS67573_g02138</name>
</gene>
<dbReference type="InterPro" id="IPR006597">
    <property type="entry name" value="Sel1-like"/>
</dbReference>
<dbReference type="EMBL" id="QEAP01000042">
    <property type="protein sequence ID" value="TPX76602.1"/>
    <property type="molecule type" value="Genomic_DNA"/>
</dbReference>
<name>A0A507FK51_9FUNG</name>
<evidence type="ECO:0000256" key="1">
    <source>
        <dbReference type="ARBA" id="ARBA00038101"/>
    </source>
</evidence>
<comment type="similarity">
    <text evidence="1">Belongs to the sel-1 family.</text>
</comment>
<reference evidence="3 4" key="1">
    <citation type="journal article" date="2019" name="Sci. Rep.">
        <title>Comparative genomics of chytrid fungi reveal insights into the obligate biotrophic and pathogenic lifestyle of Synchytrium endobioticum.</title>
        <authorList>
            <person name="van de Vossenberg B.T.L.H."/>
            <person name="Warris S."/>
            <person name="Nguyen H.D.T."/>
            <person name="van Gent-Pelzer M.P.E."/>
            <person name="Joly D.L."/>
            <person name="van de Geest H.C."/>
            <person name="Bonants P.J.M."/>
            <person name="Smith D.S."/>
            <person name="Levesque C.A."/>
            <person name="van der Lee T.A.J."/>
        </authorList>
    </citation>
    <scope>NUCLEOTIDE SEQUENCE [LARGE SCALE GENOMIC DNA]</scope>
    <source>
        <strain evidence="3 4">CBS 675.73</strain>
    </source>
</reference>
<evidence type="ECO:0000313" key="4">
    <source>
        <dbReference type="Proteomes" id="UP000320333"/>
    </source>
</evidence>
<dbReference type="Proteomes" id="UP000320333">
    <property type="component" value="Unassembled WGS sequence"/>
</dbReference>
<sequence length="480" mass="52715">MRHKLKDALASSKGGCEKTSLALAHFHASIKKGIDAVRFFELARNAGIEANTVSTSNAAYHIALLHRNGCGDLPPSNSLSIEWITRAATDGNDSCWMILGDWHMQNSQNPPTETSHGEASDSDHDDQEQPSKNSFQERCVKLALKAWSTGAKRDNLECILRLASHYMQQKNFQAALKMYQRGSDKFQDPECVRMLAQVHSVMVSEVIEDGCVVAGSNSSDHVVESSSMGETRLLKKRKRNADQHLKDASDSDEADADFSSWSASKIVSQYLKYCNLAATQDDTPSLLSLASSTSTGLKNSSSETLLLSRDTPRALSLYLKAFEKGAPPASLYAAAKLLFEGSENLARDRVRAMDLFLVAARAGCGQFARLGDLLVQGNEEDTGQSEIESRMRAIKVYEEGCSAGEAECFVKLGDCFRLGLGCDKDVFKAFSLYERGVRMFGDAQATERLAFCLHHGEGCIKDKRRSRALLESIGRKDVEI</sequence>
<dbReference type="SMART" id="SM00671">
    <property type="entry name" value="SEL1"/>
    <property type="match status" value="5"/>
</dbReference>
<dbReference type="InterPro" id="IPR011990">
    <property type="entry name" value="TPR-like_helical_dom_sf"/>
</dbReference>
<dbReference type="AlphaFoldDB" id="A0A507FK51"/>
<dbReference type="PANTHER" id="PTHR11102">
    <property type="entry name" value="SEL-1-LIKE PROTEIN"/>
    <property type="match status" value="1"/>
</dbReference>
<evidence type="ECO:0000256" key="2">
    <source>
        <dbReference type="SAM" id="MobiDB-lite"/>
    </source>
</evidence>
<dbReference type="OrthoDB" id="2115260at2759"/>
<proteinExistence type="inferred from homology"/>
<dbReference type="InterPro" id="IPR050767">
    <property type="entry name" value="Sel1_AlgK"/>
</dbReference>
<evidence type="ECO:0000313" key="3">
    <source>
        <dbReference type="EMBL" id="TPX76602.1"/>
    </source>
</evidence>
<dbReference type="STRING" id="246404.A0A507FK51"/>
<dbReference type="SUPFAM" id="SSF81901">
    <property type="entry name" value="HCP-like"/>
    <property type="match status" value="1"/>
</dbReference>
<dbReference type="Pfam" id="PF08238">
    <property type="entry name" value="Sel1"/>
    <property type="match status" value="6"/>
</dbReference>
<comment type="caution">
    <text evidence="3">The sequence shown here is derived from an EMBL/GenBank/DDBJ whole genome shotgun (WGS) entry which is preliminary data.</text>
</comment>
<feature type="region of interest" description="Disordered" evidence="2">
    <location>
        <begin position="106"/>
        <end position="134"/>
    </location>
</feature>
<dbReference type="PANTHER" id="PTHR11102:SF160">
    <property type="entry name" value="ERAD-ASSOCIATED E3 UBIQUITIN-PROTEIN LIGASE COMPONENT HRD3"/>
    <property type="match status" value="1"/>
</dbReference>
<dbReference type="Gene3D" id="1.25.40.10">
    <property type="entry name" value="Tetratricopeptide repeat domain"/>
    <property type="match status" value="3"/>
</dbReference>
<organism evidence="3 4">
    <name type="scientific">Chytriomyces confervae</name>
    <dbReference type="NCBI Taxonomy" id="246404"/>
    <lineage>
        <taxon>Eukaryota</taxon>
        <taxon>Fungi</taxon>
        <taxon>Fungi incertae sedis</taxon>
        <taxon>Chytridiomycota</taxon>
        <taxon>Chytridiomycota incertae sedis</taxon>
        <taxon>Chytridiomycetes</taxon>
        <taxon>Chytridiales</taxon>
        <taxon>Chytriomycetaceae</taxon>
        <taxon>Chytriomyces</taxon>
    </lineage>
</organism>
<keyword evidence="4" id="KW-1185">Reference proteome</keyword>